<dbReference type="InterPro" id="IPR025447">
    <property type="entry name" value="DUF4192"/>
</dbReference>
<dbReference type="EMBL" id="BAAAQD010000066">
    <property type="protein sequence ID" value="GAA1577549.1"/>
    <property type="molecule type" value="Genomic_DNA"/>
</dbReference>
<protein>
    <recommendedName>
        <fullName evidence="3">DUF4192 family protein</fullName>
    </recommendedName>
</protein>
<evidence type="ECO:0008006" key="3">
    <source>
        <dbReference type="Google" id="ProtNLM"/>
    </source>
</evidence>
<organism evidence="1 2">
    <name type="scientific">Dactylosporangium maewongense</name>
    <dbReference type="NCBI Taxonomy" id="634393"/>
    <lineage>
        <taxon>Bacteria</taxon>
        <taxon>Bacillati</taxon>
        <taxon>Actinomycetota</taxon>
        <taxon>Actinomycetes</taxon>
        <taxon>Micromonosporales</taxon>
        <taxon>Micromonosporaceae</taxon>
        <taxon>Dactylosporangium</taxon>
    </lineage>
</organism>
<reference evidence="1 2" key="1">
    <citation type="journal article" date="2019" name="Int. J. Syst. Evol. Microbiol.">
        <title>The Global Catalogue of Microorganisms (GCM) 10K type strain sequencing project: providing services to taxonomists for standard genome sequencing and annotation.</title>
        <authorList>
            <consortium name="The Broad Institute Genomics Platform"/>
            <consortium name="The Broad Institute Genome Sequencing Center for Infectious Disease"/>
            <person name="Wu L."/>
            <person name="Ma J."/>
        </authorList>
    </citation>
    <scope>NUCLEOTIDE SEQUENCE [LARGE SCALE GENOMIC DNA]</scope>
    <source>
        <strain evidence="1 2">JCM 15933</strain>
    </source>
</reference>
<gene>
    <name evidence="1" type="ORF">GCM10009827_119200</name>
</gene>
<dbReference type="Proteomes" id="UP001501470">
    <property type="component" value="Unassembled WGS sequence"/>
</dbReference>
<evidence type="ECO:0000313" key="1">
    <source>
        <dbReference type="EMBL" id="GAA1577549.1"/>
    </source>
</evidence>
<proteinExistence type="predicted"/>
<sequence>MHGLPVMHLVRVTGGRYVEHDVHRPEVPLGDPVPFTRTAPDRPSRPAVVGADLAAAVAPVTGTAAAAMLAAFEQVRARLDTTAAQSGSPDRAVLRLGRAAVDAAVRRCEQGGTLDDLASAELIALLRSDEVRDFAYLRTDGSDVWHLRLWLGLTRRAIPGYVAGPACLAGYVAWRTHRPELARLAVHRALSDDPGHALAAILLQLLDESVPPELAELLLAHHRPDSGMEPPMQ</sequence>
<evidence type="ECO:0000313" key="2">
    <source>
        <dbReference type="Proteomes" id="UP001501470"/>
    </source>
</evidence>
<accession>A0ABN2DHD7</accession>
<keyword evidence="2" id="KW-1185">Reference proteome</keyword>
<comment type="caution">
    <text evidence="1">The sequence shown here is derived from an EMBL/GenBank/DDBJ whole genome shotgun (WGS) entry which is preliminary data.</text>
</comment>
<name>A0ABN2DHD7_9ACTN</name>
<dbReference type="Pfam" id="PF13830">
    <property type="entry name" value="DUF4192"/>
    <property type="match status" value="1"/>
</dbReference>